<comment type="caution">
    <text evidence="1">The sequence shown here is derived from an EMBL/GenBank/DDBJ whole genome shotgun (WGS) entry which is preliminary data.</text>
</comment>
<dbReference type="EMBL" id="VOKX01000106">
    <property type="protein sequence ID" value="KAB7835703.1"/>
    <property type="molecule type" value="Genomic_DNA"/>
</dbReference>
<protein>
    <submittedName>
        <fullName evidence="1">Uncharacterized protein</fullName>
    </submittedName>
</protein>
<accession>A0A5N5W2W1</accession>
<organism evidence="1 2">
    <name type="scientific">Streptomyces mobaraensis</name>
    <name type="common">Streptoverticillium mobaraense</name>
    <dbReference type="NCBI Taxonomy" id="35621"/>
    <lineage>
        <taxon>Bacteria</taxon>
        <taxon>Bacillati</taxon>
        <taxon>Actinomycetota</taxon>
        <taxon>Actinomycetes</taxon>
        <taxon>Kitasatosporales</taxon>
        <taxon>Streptomycetaceae</taxon>
        <taxon>Streptomyces</taxon>
    </lineage>
</organism>
<dbReference type="AlphaFoldDB" id="A0A5N5W2W1"/>
<dbReference type="RefSeq" id="WP_152265160.1">
    <property type="nucleotide sequence ID" value="NZ_VOKX01000106.1"/>
</dbReference>
<evidence type="ECO:0000313" key="2">
    <source>
        <dbReference type="Proteomes" id="UP000327000"/>
    </source>
</evidence>
<reference evidence="1 2" key="1">
    <citation type="journal article" date="2019" name="Microb. Cell Fact.">
        <title>Exploring novel herbicidin analogues by transcriptional regulator overexpression and MS/MS molecular networking.</title>
        <authorList>
            <person name="Shi Y."/>
            <person name="Gu R."/>
            <person name="Li Y."/>
            <person name="Wang X."/>
            <person name="Ren W."/>
            <person name="Li X."/>
            <person name="Wang L."/>
            <person name="Xie Y."/>
            <person name="Hong B."/>
        </authorList>
    </citation>
    <scope>NUCLEOTIDE SEQUENCE [LARGE SCALE GENOMIC DNA]</scope>
    <source>
        <strain evidence="1 2">US-43</strain>
    </source>
</reference>
<sequence length="122" mass="13586">MDLCRLGTPADPGFRIDIEGRARFLHEGFTVEVQMRRATPEDVREYYGHEYDPDEVVMEGTVTLCGVDVATVGALANERDADSMREALARILAEVVDGVRRTIARLSVGVQEASRKHRAKQV</sequence>
<gene>
    <name evidence="1" type="ORF">FRZ00_26130</name>
</gene>
<dbReference type="Proteomes" id="UP000327000">
    <property type="component" value="Unassembled WGS sequence"/>
</dbReference>
<name>A0A5N5W2W1_STRMB</name>
<evidence type="ECO:0000313" key="1">
    <source>
        <dbReference type="EMBL" id="KAB7835703.1"/>
    </source>
</evidence>
<keyword evidence="2" id="KW-1185">Reference proteome</keyword>
<dbReference type="OrthoDB" id="4222681at2"/>
<proteinExistence type="predicted"/>